<protein>
    <submittedName>
        <fullName evidence="1">TPR repeat</fullName>
    </submittedName>
</protein>
<proteinExistence type="predicted"/>
<evidence type="ECO:0000313" key="1">
    <source>
        <dbReference type="EMBL" id="SJZ36097.1"/>
    </source>
</evidence>
<dbReference type="SMART" id="SM00671">
    <property type="entry name" value="SEL1"/>
    <property type="match status" value="6"/>
</dbReference>
<dbReference type="EMBL" id="FUXA01000003">
    <property type="protein sequence ID" value="SJZ36097.1"/>
    <property type="molecule type" value="Genomic_DNA"/>
</dbReference>
<dbReference type="InterPro" id="IPR011990">
    <property type="entry name" value="TPR-like_helical_dom_sf"/>
</dbReference>
<accession>A0A1T4K1B5</accession>
<name>A0A1T4K1B5_9FIRM</name>
<keyword evidence="2" id="KW-1185">Reference proteome</keyword>
<dbReference type="Gene3D" id="1.25.40.10">
    <property type="entry name" value="Tetratricopeptide repeat domain"/>
    <property type="match status" value="2"/>
</dbReference>
<dbReference type="Pfam" id="PF08238">
    <property type="entry name" value="Sel1"/>
    <property type="match status" value="4"/>
</dbReference>
<sequence>MGFFSNLKEKIPFISNIGKKRSNKSSTELQYDKAMSLMENANGLEAVEILEKIADIGIMDENYKQLGTDCLKILGEFYETGKYSNSTTDKDLSKAAGYYEKFTNMTNDGEMIYKVAKMHLETQNFAKAITFFQKAAEKGIKPAYMNLGSIYENGLSRVDQYGNKSENVIPVDLDKAMLWYRRLADMGDDKAQAAYDRVDYASKHTDSIEFEEKDKIYSEISEKRKEKGKEPRFKAIDPAKLQYQYTYVHNQIDGYIHKLPKDWVKTINEETDEEYYAPNMTYKDFEMYVSYDSIPRDSKKTLENYLRYCNDAFDEELQLKSYITEYADGICTTFYHKGMNKGIVTFAFYQGRRLACMRFVCATMEIIEQYEEIIFETANSFAFVNPTRVSDQSLNRKDNQYYSEAIYCYYLEDYEGAMTAAKQALKLGSIKASYLLIDLYYDEDSPYRDIEKTISYAKQLFDATKDPDLAFLMGNIYDQQLKDYMKALNWYENAERLGNRRVPFYLGRFYYYGLLRTQRDGIKALKYFKQARDNGIREAEPYIKDIEELKGEDLQASVEKWERAVAAGSGATALKVALMKQSQIFYIATKYDIEKAFLEALGLGSTQAAYELGKIYQVNEADPAYKGEMQSLKYFEKAYDQHYDGFDKENLFKVIEYKRSKGITDEQAVNLYLENAAMAYVPAVDKLLEMVKYVTPAIQQLYDVLMETAETGDDSAIISMNKLEKAFPELVIKESGDGEKVIENKFFRLIVPRECSATINDDGGTIKIADSVIEFAVAELPVKVASEDDYLKIYKLIISEYLPIEEAEIIIANSRMIGSGIRETKKEVHSFSILLISSKNQYMFKLSSRDRRQLLQFKDEVTKIAKSLVESGEIYVDTEGTRKNIGLGVLLRSSEGGFLSIGKSE</sequence>
<reference evidence="1 2" key="1">
    <citation type="submission" date="2017-02" db="EMBL/GenBank/DDBJ databases">
        <authorList>
            <person name="Peterson S.W."/>
        </authorList>
    </citation>
    <scope>NUCLEOTIDE SEQUENCE [LARGE SCALE GENOMIC DNA]</scope>
    <source>
        <strain evidence="1 2">ATCC 17233</strain>
    </source>
</reference>
<dbReference type="Pfam" id="PF14938">
    <property type="entry name" value="SNAP"/>
    <property type="match status" value="1"/>
</dbReference>
<dbReference type="RefSeq" id="WP_078785776.1">
    <property type="nucleotide sequence ID" value="NZ_FMTO01000002.1"/>
</dbReference>
<organism evidence="1 2">
    <name type="scientific">Eubacterium ruminantium</name>
    <dbReference type="NCBI Taxonomy" id="42322"/>
    <lineage>
        <taxon>Bacteria</taxon>
        <taxon>Bacillati</taxon>
        <taxon>Bacillota</taxon>
        <taxon>Clostridia</taxon>
        <taxon>Eubacteriales</taxon>
        <taxon>Eubacteriaceae</taxon>
        <taxon>Eubacterium</taxon>
    </lineage>
</organism>
<dbReference type="Proteomes" id="UP000189857">
    <property type="component" value="Unassembled WGS sequence"/>
</dbReference>
<dbReference type="OrthoDB" id="2243049at2"/>
<evidence type="ECO:0000313" key="2">
    <source>
        <dbReference type="Proteomes" id="UP000189857"/>
    </source>
</evidence>
<dbReference type="InterPro" id="IPR050767">
    <property type="entry name" value="Sel1_AlgK"/>
</dbReference>
<dbReference type="PANTHER" id="PTHR11102:SF160">
    <property type="entry name" value="ERAD-ASSOCIATED E3 UBIQUITIN-PROTEIN LIGASE COMPONENT HRD3"/>
    <property type="match status" value="1"/>
</dbReference>
<dbReference type="InterPro" id="IPR006597">
    <property type="entry name" value="Sel1-like"/>
</dbReference>
<dbReference type="AlphaFoldDB" id="A0A1T4K1B5"/>
<dbReference type="SUPFAM" id="SSF81901">
    <property type="entry name" value="HCP-like"/>
    <property type="match status" value="2"/>
</dbReference>
<dbReference type="PANTHER" id="PTHR11102">
    <property type="entry name" value="SEL-1-LIKE PROTEIN"/>
    <property type="match status" value="1"/>
</dbReference>
<gene>
    <name evidence="1" type="ORF">SAMN02745110_00082</name>
</gene>